<evidence type="ECO:0000256" key="3">
    <source>
        <dbReference type="ARBA" id="ARBA00023043"/>
    </source>
</evidence>
<dbReference type="GO" id="GO:0016020">
    <property type="term" value="C:membrane"/>
    <property type="evidence" value="ECO:0007669"/>
    <property type="project" value="InterPro"/>
</dbReference>
<dbReference type="SMART" id="SM00248">
    <property type="entry name" value="ANK"/>
    <property type="match status" value="10"/>
</dbReference>
<accession>A0AAD9V213</accession>
<proteinExistence type="predicted"/>
<dbReference type="EMBL" id="JARQWQ010000045">
    <property type="protein sequence ID" value="KAK2558333.1"/>
    <property type="molecule type" value="Genomic_DNA"/>
</dbReference>
<evidence type="ECO:0000256" key="2">
    <source>
        <dbReference type="ARBA" id="ARBA00022737"/>
    </source>
</evidence>
<comment type="caution">
    <text evidence="8">The sequence shown here is derived from an EMBL/GenBank/DDBJ whole genome shotgun (WGS) entry which is preliminary data.</text>
</comment>
<dbReference type="PROSITE" id="PS50297">
    <property type="entry name" value="ANK_REP_REGION"/>
    <property type="match status" value="6"/>
</dbReference>
<dbReference type="AlphaFoldDB" id="A0AAD9V213"/>
<keyword evidence="7" id="KW-0472">Membrane</keyword>
<dbReference type="InterPro" id="IPR036770">
    <property type="entry name" value="Ankyrin_rpt-contain_sf"/>
</dbReference>
<name>A0AAD9V213_ACRCE</name>
<evidence type="ECO:0000256" key="6">
    <source>
        <dbReference type="PROSITE-ProRule" id="PRU00023"/>
    </source>
</evidence>
<dbReference type="InterPro" id="IPR002110">
    <property type="entry name" value="Ankyrin_rpt"/>
</dbReference>
<gene>
    <name evidence="8" type="ORF">P5673_019465</name>
</gene>
<dbReference type="SUPFAM" id="SSF48403">
    <property type="entry name" value="Ankyrin repeat"/>
    <property type="match status" value="1"/>
</dbReference>
<dbReference type="PANTHER" id="PTHR24123">
    <property type="entry name" value="ANKYRIN REPEAT-CONTAINING"/>
    <property type="match status" value="1"/>
</dbReference>
<organism evidence="8 9">
    <name type="scientific">Acropora cervicornis</name>
    <name type="common">Staghorn coral</name>
    <dbReference type="NCBI Taxonomy" id="6130"/>
    <lineage>
        <taxon>Eukaryota</taxon>
        <taxon>Metazoa</taxon>
        <taxon>Cnidaria</taxon>
        <taxon>Anthozoa</taxon>
        <taxon>Hexacorallia</taxon>
        <taxon>Scleractinia</taxon>
        <taxon>Astrocoeniina</taxon>
        <taxon>Acroporidae</taxon>
        <taxon>Acropora</taxon>
    </lineage>
</organism>
<feature type="transmembrane region" description="Helical" evidence="7">
    <location>
        <begin position="528"/>
        <end position="550"/>
    </location>
</feature>
<feature type="repeat" description="ANK" evidence="6">
    <location>
        <begin position="267"/>
        <end position="292"/>
    </location>
</feature>
<dbReference type="GO" id="GO:0005262">
    <property type="term" value="F:calcium channel activity"/>
    <property type="evidence" value="ECO:0007669"/>
    <property type="project" value="InterPro"/>
</dbReference>
<dbReference type="PRINTS" id="PR01415">
    <property type="entry name" value="ANKYRIN"/>
</dbReference>
<reference evidence="8" key="2">
    <citation type="journal article" date="2023" name="Science">
        <title>Genomic signatures of disease resistance in endangered staghorn corals.</title>
        <authorList>
            <person name="Vollmer S.V."/>
            <person name="Selwyn J.D."/>
            <person name="Despard B.A."/>
            <person name="Roesel C.L."/>
        </authorList>
    </citation>
    <scope>NUCLEOTIDE SEQUENCE</scope>
    <source>
        <strain evidence="8">K2</strain>
    </source>
</reference>
<feature type="repeat" description="ANK" evidence="6">
    <location>
        <begin position="311"/>
        <end position="343"/>
    </location>
</feature>
<feature type="repeat" description="ANK" evidence="6">
    <location>
        <begin position="232"/>
        <end position="255"/>
    </location>
</feature>
<feature type="repeat" description="ANK" evidence="6">
    <location>
        <begin position="37"/>
        <end position="69"/>
    </location>
</feature>
<dbReference type="InterPro" id="IPR002153">
    <property type="entry name" value="TRPC_channel"/>
</dbReference>
<evidence type="ECO:0000313" key="9">
    <source>
        <dbReference type="Proteomes" id="UP001249851"/>
    </source>
</evidence>
<dbReference type="PROSITE" id="PS50088">
    <property type="entry name" value="ANK_REPEAT"/>
    <property type="match status" value="6"/>
</dbReference>
<keyword evidence="9" id="KW-1185">Reference proteome</keyword>
<evidence type="ECO:0000256" key="4">
    <source>
        <dbReference type="ARBA" id="ARBA00023065"/>
    </source>
</evidence>
<sequence length="910" mass="102056">MKIGQTPLHIAADKGHADFVRILVTRYNAIVDPLTADKKTPLHLASESGRQDVCKALLDLRADASVADCKDMIPAHYAALKDHDEIVELFFTVKPDTMTQVNAGGYNALQIASQTGSIKVVRRLVELDFAKCSVDKGVLCKPLLLAAQGGHKEIVEYLLQSGASPTEEDPEGMSVLHLAAKFGQLKNGMTAIHVAALFGQTEVVQEFMSRAPKSVLLVSEKPAYESEEELDFGFTPLHLAAQNGDNSLVRVITNHPGVRVDSVTVKTGRTALHVASFEGHIEVASTLISKASALLHQVDNNGRTALHLAAMGNTALHIAAEAGYPRVVRLLTEYGASSTIENKPGDVALCNAARERHIEVMDFLLTQKQFLLDIVLCSRTNNNKSLMNFVLGAPAPVHISSFLSRHYRIESTKSKEHSAELTMASEFCESVAKDLISISCAEDSEAVLNSIDGKNVAFLDFLIDCELKQCVSHSLVQQYVSQIWFGELKMEDWKLMLIFLVAFCFPPLWVYLSLPFKNRHRQIPVIKFICRLISHLYLILILCLTVVVPWKYSGNYLAPHWFDYFLYLWIIGMLIAEFSSERVRSGLGWFPTIVVLLVLFSELLRVIAVGYDTDQRLEIVFARNQFLGAAVMLSVLQLLDFLSIHRLFGPWGVIIGHLPLEMPDTEHSYETIHTNPDFLQVVDLLFFGLFGLTTTKDFSENHKTRVKGMTKAVFGLYNVLIIIVLINLLIAMMSDTYQRLQEKSDVEWKFGRAKLIRNMERETSNPVPINVFSKLIHFFKKQYRSGCRCRLKTGVTSEPSGENGAIPHSNGRRMVPRRFDAFEGAAEQEWELIYSVVDWHVIVEKYLDSKGDGQGKEKKKDRVIMNHRGQRQIMRAQGEQFQMNINERAPLAEVAESTVMKINVLNSLKI</sequence>
<feature type="repeat" description="ANK" evidence="6">
    <location>
        <begin position="142"/>
        <end position="170"/>
    </location>
</feature>
<feature type="transmembrane region" description="Helical" evidence="7">
    <location>
        <begin position="495"/>
        <end position="516"/>
    </location>
</feature>
<feature type="transmembrane region" description="Helical" evidence="7">
    <location>
        <begin position="620"/>
        <end position="639"/>
    </location>
</feature>
<keyword evidence="1" id="KW-0813">Transport</keyword>
<feature type="transmembrane region" description="Helical" evidence="7">
    <location>
        <begin position="587"/>
        <end position="608"/>
    </location>
</feature>
<evidence type="ECO:0000313" key="8">
    <source>
        <dbReference type="EMBL" id="KAK2558333.1"/>
    </source>
</evidence>
<keyword evidence="7" id="KW-1133">Transmembrane helix</keyword>
<keyword evidence="7" id="KW-0812">Transmembrane</keyword>
<feature type="repeat" description="ANK" evidence="6">
    <location>
        <begin position="3"/>
        <end position="24"/>
    </location>
</feature>
<reference evidence="8" key="1">
    <citation type="journal article" date="2023" name="G3 (Bethesda)">
        <title>Whole genome assembly and annotation of the endangered Caribbean coral Acropora cervicornis.</title>
        <authorList>
            <person name="Selwyn J.D."/>
            <person name="Vollmer S.V."/>
        </authorList>
    </citation>
    <scope>NUCLEOTIDE SEQUENCE</scope>
    <source>
        <strain evidence="8">K2</strain>
    </source>
</reference>
<keyword evidence="3 6" id="KW-0040">ANK repeat</keyword>
<dbReference type="InterPro" id="IPR051165">
    <property type="entry name" value="Multifunctional_ANK_Repeat"/>
</dbReference>
<evidence type="ECO:0000256" key="1">
    <source>
        <dbReference type="ARBA" id="ARBA00022448"/>
    </source>
</evidence>
<dbReference type="Proteomes" id="UP001249851">
    <property type="component" value="Unassembled WGS sequence"/>
</dbReference>
<dbReference type="PANTHER" id="PTHR24123:SF33">
    <property type="entry name" value="PROTEIN HOS4"/>
    <property type="match status" value="1"/>
</dbReference>
<keyword evidence="5" id="KW-0407">Ion channel</keyword>
<dbReference type="Gene3D" id="1.25.40.20">
    <property type="entry name" value="Ankyrin repeat-containing domain"/>
    <property type="match status" value="4"/>
</dbReference>
<feature type="transmembrane region" description="Helical" evidence="7">
    <location>
        <begin position="712"/>
        <end position="733"/>
    </location>
</feature>
<evidence type="ECO:0000256" key="5">
    <source>
        <dbReference type="ARBA" id="ARBA00023303"/>
    </source>
</evidence>
<protein>
    <submittedName>
        <fullName evidence="8">Ankyrin-1</fullName>
    </submittedName>
</protein>
<keyword evidence="4" id="KW-0406">Ion transport</keyword>
<dbReference type="Pfam" id="PF12796">
    <property type="entry name" value="Ank_2"/>
    <property type="match status" value="4"/>
</dbReference>
<evidence type="ECO:0000256" key="7">
    <source>
        <dbReference type="SAM" id="Phobius"/>
    </source>
</evidence>
<feature type="transmembrane region" description="Helical" evidence="7">
    <location>
        <begin position="556"/>
        <end position="575"/>
    </location>
</feature>
<keyword evidence="2" id="KW-0677">Repeat</keyword>
<dbReference type="PRINTS" id="PR01097">
    <property type="entry name" value="TRNSRECEPTRP"/>
</dbReference>